<sequence>MASMPCSKSAMSVPLTAKWRRNWWCGNPLADFLSETLVNLLSLIWHDQGRSFFLTVASPKKHY</sequence>
<evidence type="ECO:0000313" key="2">
    <source>
        <dbReference type="Proteomes" id="UP000238701"/>
    </source>
</evidence>
<accession>A0A2U3KE23</accession>
<gene>
    <name evidence="1" type="ORF">SBA1_190057</name>
</gene>
<dbReference type="EMBL" id="OMOD01000101">
    <property type="protein sequence ID" value="SPF37925.1"/>
    <property type="molecule type" value="Genomic_DNA"/>
</dbReference>
<protein>
    <submittedName>
        <fullName evidence="1">Uncharacterized protein</fullName>
    </submittedName>
</protein>
<reference evidence="2" key="1">
    <citation type="submission" date="2018-02" db="EMBL/GenBank/DDBJ databases">
        <authorList>
            <person name="Hausmann B."/>
        </authorList>
    </citation>
    <scope>NUCLEOTIDE SEQUENCE [LARGE SCALE GENOMIC DNA]</scope>
    <source>
        <strain evidence="2">Peat soil MAG SbA1</strain>
    </source>
</reference>
<name>A0A2U3KE23_9BACT</name>
<organism evidence="1 2">
    <name type="scientific">Candidatus Sulfotelmatobacter kueseliae</name>
    <dbReference type="NCBI Taxonomy" id="2042962"/>
    <lineage>
        <taxon>Bacteria</taxon>
        <taxon>Pseudomonadati</taxon>
        <taxon>Acidobacteriota</taxon>
        <taxon>Terriglobia</taxon>
        <taxon>Terriglobales</taxon>
        <taxon>Candidatus Korobacteraceae</taxon>
        <taxon>Candidatus Sulfotelmatobacter</taxon>
    </lineage>
</organism>
<dbReference type="AlphaFoldDB" id="A0A2U3KE23"/>
<dbReference type="Proteomes" id="UP000238701">
    <property type="component" value="Unassembled WGS sequence"/>
</dbReference>
<evidence type="ECO:0000313" key="1">
    <source>
        <dbReference type="EMBL" id="SPF37925.1"/>
    </source>
</evidence>
<proteinExistence type="predicted"/>